<sequence>MLTNMPDDGRIDDSSEYEVVMGAIAYCEEVPQKYEEMEVRPDREKWYQAIQEEISALKENEMWELVRLPPSKKVIKSKWVFTVKYNKEGKIE</sequence>
<dbReference type="AlphaFoldDB" id="A0A2J7QYB8"/>
<proteinExistence type="predicted"/>
<comment type="caution">
    <text evidence="1">The sequence shown here is derived from an EMBL/GenBank/DDBJ whole genome shotgun (WGS) entry which is preliminary data.</text>
</comment>
<organism evidence="1 2">
    <name type="scientific">Cryptotermes secundus</name>
    <dbReference type="NCBI Taxonomy" id="105785"/>
    <lineage>
        <taxon>Eukaryota</taxon>
        <taxon>Metazoa</taxon>
        <taxon>Ecdysozoa</taxon>
        <taxon>Arthropoda</taxon>
        <taxon>Hexapoda</taxon>
        <taxon>Insecta</taxon>
        <taxon>Pterygota</taxon>
        <taxon>Neoptera</taxon>
        <taxon>Polyneoptera</taxon>
        <taxon>Dictyoptera</taxon>
        <taxon>Blattodea</taxon>
        <taxon>Blattoidea</taxon>
        <taxon>Termitoidae</taxon>
        <taxon>Kalotermitidae</taxon>
        <taxon>Cryptotermitinae</taxon>
        <taxon>Cryptotermes</taxon>
    </lineage>
</organism>
<keyword evidence="2" id="KW-1185">Reference proteome</keyword>
<evidence type="ECO:0008006" key="3">
    <source>
        <dbReference type="Google" id="ProtNLM"/>
    </source>
</evidence>
<protein>
    <recommendedName>
        <fullName evidence="3">Reverse transcriptase Ty1/copia-type domain-containing protein</fullName>
    </recommendedName>
</protein>
<dbReference type="InParanoid" id="A0A2J7QYB8"/>
<reference evidence="1 2" key="1">
    <citation type="submission" date="2017-12" db="EMBL/GenBank/DDBJ databases">
        <title>Hemimetabolous genomes reveal molecular basis of termite eusociality.</title>
        <authorList>
            <person name="Harrison M.C."/>
            <person name="Jongepier E."/>
            <person name="Robertson H.M."/>
            <person name="Arning N."/>
            <person name="Bitard-Feildel T."/>
            <person name="Chao H."/>
            <person name="Childers C.P."/>
            <person name="Dinh H."/>
            <person name="Doddapaneni H."/>
            <person name="Dugan S."/>
            <person name="Gowin J."/>
            <person name="Greiner C."/>
            <person name="Han Y."/>
            <person name="Hu H."/>
            <person name="Hughes D.S.T."/>
            <person name="Huylmans A.-K."/>
            <person name="Kemena C."/>
            <person name="Kremer L.P.M."/>
            <person name="Lee S.L."/>
            <person name="Lopez-Ezquerra A."/>
            <person name="Mallet L."/>
            <person name="Monroy-Kuhn J.M."/>
            <person name="Moser A."/>
            <person name="Murali S.C."/>
            <person name="Muzny D.M."/>
            <person name="Otani S."/>
            <person name="Piulachs M.-D."/>
            <person name="Poelchau M."/>
            <person name="Qu J."/>
            <person name="Schaub F."/>
            <person name="Wada-Katsumata A."/>
            <person name="Worley K.C."/>
            <person name="Xie Q."/>
            <person name="Ylla G."/>
            <person name="Poulsen M."/>
            <person name="Gibbs R.A."/>
            <person name="Schal C."/>
            <person name="Richards S."/>
            <person name="Belles X."/>
            <person name="Korb J."/>
            <person name="Bornberg-Bauer E."/>
        </authorList>
    </citation>
    <scope>NUCLEOTIDE SEQUENCE [LARGE SCALE GENOMIC DNA]</scope>
    <source>
        <tissue evidence="1">Whole body</tissue>
    </source>
</reference>
<evidence type="ECO:0000313" key="1">
    <source>
        <dbReference type="EMBL" id="PNF33576.1"/>
    </source>
</evidence>
<dbReference type="STRING" id="105785.A0A2J7QYB8"/>
<gene>
    <name evidence="1" type="ORF">B7P43_G16953</name>
</gene>
<evidence type="ECO:0000313" key="2">
    <source>
        <dbReference type="Proteomes" id="UP000235965"/>
    </source>
</evidence>
<name>A0A2J7QYB8_9NEOP</name>
<accession>A0A2J7QYB8</accession>
<dbReference type="Proteomes" id="UP000235965">
    <property type="component" value="Unassembled WGS sequence"/>
</dbReference>
<dbReference type="EMBL" id="NEVH01009107">
    <property type="protein sequence ID" value="PNF33576.1"/>
    <property type="molecule type" value="Genomic_DNA"/>
</dbReference>